<dbReference type="Proteomes" id="UP000617544">
    <property type="component" value="Unassembled WGS sequence"/>
</dbReference>
<dbReference type="InterPro" id="IPR023165">
    <property type="entry name" value="rRNA_Ade_diMease-like_C"/>
</dbReference>
<dbReference type="GO" id="GO:0005737">
    <property type="term" value="C:cytoplasm"/>
    <property type="evidence" value="ECO:0007669"/>
    <property type="project" value="UniProtKB-SubCell"/>
</dbReference>
<evidence type="ECO:0000256" key="5">
    <source>
        <dbReference type="ARBA" id="ARBA00022691"/>
    </source>
</evidence>
<comment type="caution">
    <text evidence="10">The sequence shown here is derived from an EMBL/GenBank/DDBJ whole genome shotgun (WGS) entry which is preliminary data.</text>
</comment>
<evidence type="ECO:0000313" key="11">
    <source>
        <dbReference type="Proteomes" id="UP000617544"/>
    </source>
</evidence>
<dbReference type="SMR" id="A0A832SY52"/>
<gene>
    <name evidence="7" type="primary">rsmA</name>
    <name evidence="7" type="synonym">ksgA</name>
    <name evidence="10" type="ORF">HA331_03320</name>
</gene>
<dbReference type="EC" id="2.1.1.-" evidence="7"/>
<evidence type="ECO:0000256" key="7">
    <source>
        <dbReference type="HAMAP-Rule" id="MF_00607"/>
    </source>
</evidence>
<dbReference type="HAMAP" id="MF_00607">
    <property type="entry name" value="16SrRNA_methyltr_A"/>
    <property type="match status" value="1"/>
</dbReference>
<evidence type="ECO:0000256" key="8">
    <source>
        <dbReference type="PROSITE-ProRule" id="PRU01026"/>
    </source>
</evidence>
<comment type="subcellular location">
    <subcellularLocation>
        <location evidence="7">Cytoplasm</location>
    </subcellularLocation>
</comment>
<dbReference type="RefSeq" id="WP_048053485.1">
    <property type="nucleotide sequence ID" value="NZ_DUJN01000002.1"/>
</dbReference>
<evidence type="ECO:0000256" key="4">
    <source>
        <dbReference type="ARBA" id="ARBA00022679"/>
    </source>
</evidence>
<dbReference type="PANTHER" id="PTHR11727:SF7">
    <property type="entry name" value="DIMETHYLADENOSINE TRANSFERASE-RELATED"/>
    <property type="match status" value="1"/>
</dbReference>
<keyword evidence="3 7" id="KW-0489">Methyltransferase</keyword>
<dbReference type="InterPro" id="IPR020598">
    <property type="entry name" value="rRNA_Ade_methylase_Trfase_N"/>
</dbReference>
<evidence type="ECO:0000256" key="2">
    <source>
        <dbReference type="ARBA" id="ARBA00022552"/>
    </source>
</evidence>
<dbReference type="Pfam" id="PF00398">
    <property type="entry name" value="RrnaAD"/>
    <property type="match status" value="1"/>
</dbReference>
<feature type="binding site" evidence="7 8">
    <location>
        <position position="50"/>
    </location>
    <ligand>
        <name>S-adenosyl-L-methionine</name>
        <dbReference type="ChEBI" id="CHEBI:59789"/>
    </ligand>
</feature>
<dbReference type="OMA" id="GMFQKEV"/>
<evidence type="ECO:0000256" key="3">
    <source>
        <dbReference type="ARBA" id="ARBA00022603"/>
    </source>
</evidence>
<protein>
    <recommendedName>
        <fullName evidence="7">Probable ribosomal RNA small subunit methyltransferase A</fullName>
        <ecNumber evidence="7">2.1.1.-</ecNumber>
    </recommendedName>
    <alternativeName>
        <fullName evidence="7">16S rRNA dimethyladenosine transferase</fullName>
    </alternativeName>
    <alternativeName>
        <fullName evidence="7">16S rRNA dimethylase</fullName>
    </alternativeName>
    <alternativeName>
        <fullName evidence="7">S-adenosylmethionine-6-N',N'-adenosyl(rRNA) dimethyltransferase</fullName>
    </alternativeName>
</protein>
<accession>A0A832SY52</accession>
<dbReference type="InterPro" id="IPR001737">
    <property type="entry name" value="KsgA/Erm"/>
</dbReference>
<dbReference type="AlphaFoldDB" id="A0A832SY52"/>
<dbReference type="Gene3D" id="3.40.50.150">
    <property type="entry name" value="Vaccinia Virus protein VP39"/>
    <property type="match status" value="1"/>
</dbReference>
<dbReference type="EMBL" id="DUJN01000002">
    <property type="protein sequence ID" value="HII60782.1"/>
    <property type="molecule type" value="Genomic_DNA"/>
</dbReference>
<dbReference type="PROSITE" id="PS51689">
    <property type="entry name" value="SAM_RNA_A_N6_MT"/>
    <property type="match status" value="1"/>
</dbReference>
<comment type="similarity">
    <text evidence="7">Belongs to the class I-like SAM-binding methyltransferase superfamily. rRNA adenine N(6)-methyltransferase family. RsmA subfamily.</text>
</comment>
<proteinExistence type="inferred from homology"/>
<reference evidence="10" key="1">
    <citation type="journal article" date="2020" name="bioRxiv">
        <title>A rank-normalized archaeal taxonomy based on genome phylogeny resolves widespread incomplete and uneven classifications.</title>
        <authorList>
            <person name="Rinke C."/>
            <person name="Chuvochina M."/>
            <person name="Mussig A.J."/>
            <person name="Chaumeil P.-A."/>
            <person name="Waite D.W."/>
            <person name="Whitman W.B."/>
            <person name="Parks D.H."/>
            <person name="Hugenholtz P."/>
        </authorList>
    </citation>
    <scope>NUCLEOTIDE SEQUENCE</scope>
    <source>
        <strain evidence="10">UBA8834</strain>
    </source>
</reference>
<dbReference type="SMART" id="SM00650">
    <property type="entry name" value="rADc"/>
    <property type="match status" value="1"/>
</dbReference>
<name>A0A832SY52_PYRHR</name>
<dbReference type="FunFam" id="3.40.50.150:FF:000023">
    <property type="entry name" value="Ribosomal RNA small subunit methyltransferase A"/>
    <property type="match status" value="1"/>
</dbReference>
<dbReference type="NCBIfam" id="TIGR00755">
    <property type="entry name" value="ksgA"/>
    <property type="match status" value="1"/>
</dbReference>
<dbReference type="GO" id="GO:0003723">
    <property type="term" value="F:RNA binding"/>
    <property type="evidence" value="ECO:0007669"/>
    <property type="project" value="UniProtKB-UniRule"/>
</dbReference>
<keyword evidence="4 7" id="KW-0808">Transferase</keyword>
<dbReference type="SUPFAM" id="SSF53335">
    <property type="entry name" value="S-adenosyl-L-methionine-dependent methyltransferases"/>
    <property type="match status" value="1"/>
</dbReference>
<dbReference type="InterPro" id="IPR029063">
    <property type="entry name" value="SAM-dependent_MTases_sf"/>
</dbReference>
<feature type="binding site" evidence="7 8">
    <location>
        <position position="23"/>
    </location>
    <ligand>
        <name>S-adenosyl-L-methionine</name>
        <dbReference type="ChEBI" id="CHEBI:59789"/>
    </ligand>
</feature>
<keyword evidence="5 7" id="KW-0949">S-adenosyl-L-methionine</keyword>
<feature type="binding site" evidence="7 8">
    <location>
        <position position="95"/>
    </location>
    <ligand>
        <name>S-adenosyl-L-methionine</name>
        <dbReference type="ChEBI" id="CHEBI:59789"/>
    </ligand>
</feature>
<dbReference type="PANTHER" id="PTHR11727">
    <property type="entry name" value="DIMETHYLADENOSINE TRANSFERASE"/>
    <property type="match status" value="1"/>
</dbReference>
<feature type="binding site" evidence="7 8">
    <location>
        <position position="25"/>
    </location>
    <ligand>
        <name>S-adenosyl-L-methionine</name>
        <dbReference type="ChEBI" id="CHEBI:59789"/>
    </ligand>
</feature>
<feature type="domain" description="Ribosomal RNA adenine methylase transferase N-terminal" evidence="9">
    <location>
        <begin position="30"/>
        <end position="193"/>
    </location>
</feature>
<dbReference type="Gene3D" id="1.10.8.100">
    <property type="entry name" value="Ribosomal RNA adenine dimethylase-like, domain 2"/>
    <property type="match status" value="1"/>
</dbReference>
<evidence type="ECO:0000256" key="1">
    <source>
        <dbReference type="ARBA" id="ARBA00022490"/>
    </source>
</evidence>
<dbReference type="InterPro" id="IPR011530">
    <property type="entry name" value="rRNA_adenine_dimethylase"/>
</dbReference>
<evidence type="ECO:0000256" key="6">
    <source>
        <dbReference type="ARBA" id="ARBA00022884"/>
    </source>
</evidence>
<dbReference type="CDD" id="cd02440">
    <property type="entry name" value="AdoMet_MTases"/>
    <property type="match status" value="1"/>
</dbReference>
<dbReference type="GO" id="GO:0000179">
    <property type="term" value="F:rRNA (adenine-N6,N6-)-dimethyltransferase activity"/>
    <property type="evidence" value="ECO:0007669"/>
    <property type="project" value="UniProtKB-UniRule"/>
</dbReference>
<evidence type="ECO:0000259" key="9">
    <source>
        <dbReference type="SMART" id="SM00650"/>
    </source>
</evidence>
<keyword evidence="2 7" id="KW-0698">rRNA processing</keyword>
<dbReference type="PROSITE" id="PS01131">
    <property type="entry name" value="RRNA_A_DIMETH"/>
    <property type="match status" value="1"/>
</dbReference>
<sequence>MRDRLFFLLSKYGIRPRDSIGQHFLIIEDVIEKAIETANVNENDVILEVGPGLGFLTDELAKRAKKVYTIEIDQKIIEILKKEYSWNNVKIIQGDAVRVEWPKFNKVVSNIPYKISSPFTFKLLKTDFERAVVMYQLEFALRMVAKPGSRNYSRLSLMAQALGNVEIVMKIGKGAFYPRPKVDSALVLIEPRKDKIVLNENLVKALFQHRRKTVPRALKDSIHMLGVSKDEIRGIINNVPHSNKRVFQLYPEEVKDIEEYLKKHGIIS</sequence>
<comment type="function">
    <text evidence="7">Specifically dimethylates two adjacent adenosines in the loop of a conserved hairpin near the 3'-end of 16S rRNA in the 30S particle. May play a critical role in biogenesis of 30S subunits.</text>
</comment>
<feature type="binding site" evidence="7 8">
    <location>
        <position position="71"/>
    </location>
    <ligand>
        <name>S-adenosyl-L-methionine</name>
        <dbReference type="ChEBI" id="CHEBI:59789"/>
    </ligand>
</feature>
<evidence type="ECO:0000313" key="10">
    <source>
        <dbReference type="EMBL" id="HII60782.1"/>
    </source>
</evidence>
<keyword evidence="6 7" id="KW-0694">RNA-binding</keyword>
<keyword evidence="1 7" id="KW-0963">Cytoplasm</keyword>
<dbReference type="GeneID" id="1442664"/>
<feature type="binding site" evidence="7 8">
    <location>
        <position position="110"/>
    </location>
    <ligand>
        <name>S-adenosyl-L-methionine</name>
        <dbReference type="ChEBI" id="CHEBI:59789"/>
    </ligand>
</feature>
<organism evidence="10 11">
    <name type="scientific">Pyrococcus horikoshii</name>
    <dbReference type="NCBI Taxonomy" id="53953"/>
    <lineage>
        <taxon>Archaea</taxon>
        <taxon>Methanobacteriati</taxon>
        <taxon>Methanobacteriota</taxon>
        <taxon>Thermococci</taxon>
        <taxon>Thermococcales</taxon>
        <taxon>Thermococcaceae</taxon>
        <taxon>Pyrococcus</taxon>
    </lineage>
</organism>
<dbReference type="InterPro" id="IPR020596">
    <property type="entry name" value="rRNA_Ade_Mease_Trfase_CS"/>
</dbReference>